<keyword evidence="1" id="KW-0472">Membrane</keyword>
<reference evidence="2 3" key="1">
    <citation type="submission" date="2024-11" db="EMBL/GenBank/DDBJ databases">
        <title>Identification and Characterization of a Novel Fosfomycin Bacillithiol Transferase FosB8 in Paenibacillus illinoisensis.</title>
        <authorList>
            <person name="Lu W."/>
        </authorList>
    </citation>
    <scope>NUCLEOTIDE SEQUENCE [LARGE SCALE GENOMIC DNA]</scope>
    <source>
        <strain evidence="2 3">WP77</strain>
    </source>
</reference>
<proteinExistence type="predicted"/>
<evidence type="ECO:0000313" key="2">
    <source>
        <dbReference type="EMBL" id="MFK0522189.1"/>
    </source>
</evidence>
<feature type="transmembrane region" description="Helical" evidence="1">
    <location>
        <begin position="67"/>
        <end position="91"/>
    </location>
</feature>
<accession>A0ABW8HRB2</accession>
<keyword evidence="1" id="KW-1133">Transmembrane helix</keyword>
<gene>
    <name evidence="2" type="ORF">ACINKY_08240</name>
</gene>
<feature type="transmembrane region" description="Helical" evidence="1">
    <location>
        <begin position="191"/>
        <end position="210"/>
    </location>
</feature>
<evidence type="ECO:0000313" key="3">
    <source>
        <dbReference type="Proteomes" id="UP001618531"/>
    </source>
</evidence>
<dbReference type="RefSeq" id="WP_402873470.1">
    <property type="nucleotide sequence ID" value="NZ_JBIYSL010000002.1"/>
</dbReference>
<dbReference type="EMBL" id="JBIYSL010000002">
    <property type="protein sequence ID" value="MFK0522189.1"/>
    <property type="molecule type" value="Genomic_DNA"/>
</dbReference>
<keyword evidence="3" id="KW-1185">Reference proteome</keyword>
<name>A0ABW8HRB2_9BACL</name>
<feature type="transmembrane region" description="Helical" evidence="1">
    <location>
        <begin position="34"/>
        <end position="55"/>
    </location>
</feature>
<keyword evidence="1" id="KW-0812">Transmembrane</keyword>
<feature type="transmembrane region" description="Helical" evidence="1">
    <location>
        <begin position="112"/>
        <end position="134"/>
    </location>
</feature>
<comment type="caution">
    <text evidence="2">The sequence shown here is derived from an EMBL/GenBank/DDBJ whole genome shotgun (WGS) entry which is preliminary data.</text>
</comment>
<sequence length="264" mass="31381">MDWVYFSIFIMMYFALIIFNFYWYFKLKKVTVKYFTFTPIIWMVQSILLLVGLNFKEEYIEANVKLFLVIFTLIITVLTIQILFFVIVVLIELIKFIKYDKDFNRLSSKTQSMALILLLVVILIVPSFTFGMFYDMGLDYVQITEKVNINLDIYDFFYFALGINYSLPMSGILEDLQELINLNFYLRTLQIVHVVSGKILELVLIGFIITKISKLIDKDKDKEDSYISEEIKRLYNLRNQKIISNEQYEKLKLAIINKNTFNMK</sequence>
<organism evidence="2 3">
    <name type="scientific">Paenibacillus illinoisensis</name>
    <dbReference type="NCBI Taxonomy" id="59845"/>
    <lineage>
        <taxon>Bacteria</taxon>
        <taxon>Bacillati</taxon>
        <taxon>Bacillota</taxon>
        <taxon>Bacilli</taxon>
        <taxon>Bacillales</taxon>
        <taxon>Paenibacillaceae</taxon>
        <taxon>Paenibacillus</taxon>
    </lineage>
</organism>
<feature type="transmembrane region" description="Helical" evidence="1">
    <location>
        <begin position="6"/>
        <end position="25"/>
    </location>
</feature>
<protein>
    <submittedName>
        <fullName evidence="2">Uncharacterized protein</fullName>
    </submittedName>
</protein>
<evidence type="ECO:0000256" key="1">
    <source>
        <dbReference type="SAM" id="Phobius"/>
    </source>
</evidence>
<dbReference type="Proteomes" id="UP001618531">
    <property type="component" value="Unassembled WGS sequence"/>
</dbReference>